<reference evidence="2 3" key="1">
    <citation type="submission" date="2024-01" db="EMBL/GenBank/DDBJ databases">
        <title>Genome assemblies of Stephania.</title>
        <authorList>
            <person name="Yang L."/>
        </authorList>
    </citation>
    <scope>NUCLEOTIDE SEQUENCE [LARGE SCALE GENOMIC DNA]</scope>
    <source>
        <strain evidence="2">YNDBR</strain>
        <tissue evidence="2">Leaf</tissue>
    </source>
</reference>
<feature type="compositionally biased region" description="Polar residues" evidence="1">
    <location>
        <begin position="96"/>
        <end position="107"/>
    </location>
</feature>
<proteinExistence type="predicted"/>
<dbReference type="EMBL" id="JBBNAF010000001">
    <property type="protein sequence ID" value="KAK9169858.1"/>
    <property type="molecule type" value="Genomic_DNA"/>
</dbReference>
<evidence type="ECO:0000256" key="1">
    <source>
        <dbReference type="SAM" id="MobiDB-lite"/>
    </source>
</evidence>
<dbReference type="Proteomes" id="UP001420932">
    <property type="component" value="Unassembled WGS sequence"/>
</dbReference>
<dbReference type="AlphaFoldDB" id="A0AAP0LER9"/>
<sequence length="148" mass="16400">MYGLSFGVDGVTRHLERWFRPVRSSIHSTGADTYDHQWVCCDTPVTERIEVSIGEARIGAPDEMPAMIDRPSIAGCDSTKFDDEMKTPEPVLQGQRRPSQPSNPPLQTSVLVSALDWNSDSVSGHCLYHQPFDGTDAEDLTVLVAEMH</sequence>
<evidence type="ECO:0000313" key="3">
    <source>
        <dbReference type="Proteomes" id="UP001420932"/>
    </source>
</evidence>
<protein>
    <submittedName>
        <fullName evidence="2">Uncharacterized protein</fullName>
    </submittedName>
</protein>
<keyword evidence="3" id="KW-1185">Reference proteome</keyword>
<gene>
    <name evidence="2" type="ORF">Syun_001998</name>
</gene>
<name>A0AAP0LER9_9MAGN</name>
<feature type="region of interest" description="Disordered" evidence="1">
    <location>
        <begin position="64"/>
        <end position="107"/>
    </location>
</feature>
<evidence type="ECO:0000313" key="2">
    <source>
        <dbReference type="EMBL" id="KAK9169858.1"/>
    </source>
</evidence>
<accession>A0AAP0LER9</accession>
<organism evidence="2 3">
    <name type="scientific">Stephania yunnanensis</name>
    <dbReference type="NCBI Taxonomy" id="152371"/>
    <lineage>
        <taxon>Eukaryota</taxon>
        <taxon>Viridiplantae</taxon>
        <taxon>Streptophyta</taxon>
        <taxon>Embryophyta</taxon>
        <taxon>Tracheophyta</taxon>
        <taxon>Spermatophyta</taxon>
        <taxon>Magnoliopsida</taxon>
        <taxon>Ranunculales</taxon>
        <taxon>Menispermaceae</taxon>
        <taxon>Menispermoideae</taxon>
        <taxon>Cissampelideae</taxon>
        <taxon>Stephania</taxon>
    </lineage>
</organism>
<comment type="caution">
    <text evidence="2">The sequence shown here is derived from an EMBL/GenBank/DDBJ whole genome shotgun (WGS) entry which is preliminary data.</text>
</comment>